<dbReference type="EMBL" id="BAEM01000006">
    <property type="protein sequence ID" value="GAC08248.1"/>
    <property type="molecule type" value="Genomic_DNA"/>
</dbReference>
<dbReference type="SUPFAM" id="SSF52200">
    <property type="entry name" value="Toll/Interleukin receptor TIR domain"/>
    <property type="match status" value="1"/>
</dbReference>
<reference evidence="3 4" key="1">
    <citation type="journal article" date="2017" name="Antonie Van Leeuwenhoek">
        <title>Rhizobium rhizosphaerae sp. nov., a novel species isolated from rice rhizosphere.</title>
        <authorList>
            <person name="Zhao J.J."/>
            <person name="Zhang J."/>
            <person name="Zhang R.J."/>
            <person name="Zhang C.W."/>
            <person name="Yin H.Q."/>
            <person name="Zhang X.X."/>
        </authorList>
    </citation>
    <scope>NUCLEOTIDE SEQUENCE [LARGE SCALE GENOMIC DNA]</scope>
    <source>
        <strain evidence="3 4">S18K6</strain>
    </source>
</reference>
<evidence type="ECO:0000313" key="3">
    <source>
        <dbReference type="EMBL" id="GAC08248.1"/>
    </source>
</evidence>
<dbReference type="InterPro" id="IPR035897">
    <property type="entry name" value="Toll_tir_struct_dom_sf"/>
</dbReference>
<sequence>MSANAQIRQIQQRLQREAREQQRKIDQHNRNVARAQKKIVDDYNREVTKVNTANKAQVKAVNDYNRKVAEQNRSNFQRVQSFNSEVNRQNTQNDNSNKRLLSGIKQQLRNPASSIRYTPTEERLADRVYEAISKSDSKEYDVFISYAKIDGYEIASQLRDELKKLEVSVWFDEVAIIPGRSQSLQMDSGLRKARAGIAVLTPAYLAGRFWTERELGVLLNKEILIPVLKGCTFDDVKEYSGILPDLAGFVVDSDETAETVALKIAPAVKVEELV</sequence>
<evidence type="ECO:0000259" key="2">
    <source>
        <dbReference type="PROSITE" id="PS50104"/>
    </source>
</evidence>
<comment type="caution">
    <text evidence="3">The sequence shown here is derived from an EMBL/GenBank/DDBJ whole genome shotgun (WGS) entry which is preliminary data.</text>
</comment>
<dbReference type="Pfam" id="PF13676">
    <property type="entry name" value="TIR_2"/>
    <property type="match status" value="1"/>
</dbReference>
<feature type="compositionally biased region" description="Basic and acidic residues" evidence="1">
    <location>
        <begin position="15"/>
        <end position="29"/>
    </location>
</feature>
<evidence type="ECO:0000256" key="1">
    <source>
        <dbReference type="SAM" id="MobiDB-lite"/>
    </source>
</evidence>
<dbReference type="PRINTS" id="PR01537">
    <property type="entry name" value="INTRLKN1R1F"/>
</dbReference>
<dbReference type="InterPro" id="IPR000157">
    <property type="entry name" value="TIR_dom"/>
</dbReference>
<dbReference type="GO" id="GO:0007165">
    <property type="term" value="P:signal transduction"/>
    <property type="evidence" value="ECO:0007669"/>
    <property type="project" value="InterPro"/>
</dbReference>
<accession>A0AAV3USY0</accession>
<protein>
    <recommendedName>
        <fullName evidence="2">TIR domain-containing protein</fullName>
    </recommendedName>
</protein>
<dbReference type="Proteomes" id="UP000006320">
    <property type="component" value="Unassembled WGS sequence"/>
</dbReference>
<dbReference type="AlphaFoldDB" id="A0AAV3USY0"/>
<organism evidence="3 4">
    <name type="scientific">Paraglaciecola chathamensis S18K6</name>
    <dbReference type="NCBI Taxonomy" id="1127672"/>
    <lineage>
        <taxon>Bacteria</taxon>
        <taxon>Pseudomonadati</taxon>
        <taxon>Pseudomonadota</taxon>
        <taxon>Gammaproteobacteria</taxon>
        <taxon>Alteromonadales</taxon>
        <taxon>Alteromonadaceae</taxon>
        <taxon>Paraglaciecola</taxon>
    </lineage>
</organism>
<evidence type="ECO:0000313" key="4">
    <source>
        <dbReference type="Proteomes" id="UP000006320"/>
    </source>
</evidence>
<feature type="domain" description="TIR" evidence="2">
    <location>
        <begin position="138"/>
        <end position="268"/>
    </location>
</feature>
<gene>
    <name evidence="3" type="ORF">GCHA_0283</name>
</gene>
<dbReference type="RefSeq" id="WP_007984234.1">
    <property type="nucleotide sequence ID" value="NZ_BAEM01000006.1"/>
</dbReference>
<dbReference type="Gene3D" id="3.40.50.10140">
    <property type="entry name" value="Toll/interleukin-1 receptor homology (TIR) domain"/>
    <property type="match status" value="1"/>
</dbReference>
<feature type="region of interest" description="Disordered" evidence="1">
    <location>
        <begin position="15"/>
        <end position="35"/>
    </location>
</feature>
<dbReference type="PROSITE" id="PS50104">
    <property type="entry name" value="TIR"/>
    <property type="match status" value="1"/>
</dbReference>
<name>A0AAV3USY0_9ALTE</name>
<proteinExistence type="predicted"/>